<dbReference type="InterPro" id="IPR025949">
    <property type="entry name" value="PapC-like_C"/>
</dbReference>
<keyword evidence="3 10" id="KW-0813">Transport</keyword>
<evidence type="ECO:0000256" key="7">
    <source>
        <dbReference type="ARBA" id="ARBA00022729"/>
    </source>
</evidence>
<keyword evidence="9 10" id="KW-0998">Cell outer membrane</keyword>
<protein>
    <submittedName>
        <fullName evidence="14">Fimbrial protein</fullName>
    </submittedName>
</protein>
<sequence>MAVIVFASSWLALTSPAAAMTDQTGDVPNVKFNTSFIQGTDQPADLATFLQGNSVVPGSYRVDVYINRVLSGRRDINFVANAAKGTVDACLTLDMLRQLGMNPAATDGGDTAPTECFDLPGRVEFARVDYQPASLRLNISIPQAMMSRSARGYVPPELWDEGETVGFVNYNFSGVRRTLSGRAGSQNQDRYYLSLRNGVNLGAWRLRNESSLTYGNDQPYRFRSNRTFVQRDITSLKSQLTLGETFTDSQVFDSVRFMGATLMSDEGMLPDSERVFAPVVRGIANSNALVEVRQNGFMLYSGNVSPGPFEISDIYPSGSNGDLEITVVEADGSKHVFVQAYASLPIMVPKGALRYSLAAGQYDSNTQAGVSPGFAAGTLVYGLTERLTAAGGVQFAEDYQATNIGAGVNTGFGALSLDITQSLSRQREQRYSGQSLRVRYANTLDLTDTTLAVAGYRYASDRYFTFNDHVEALESQSGSAAGRAKDRIELTVTQAFPEQLASLSLTGSEQRYWDRGSKTRQLYLSWNSAWRSLSYSVSLERNQTFDRRAESQSDNRIALTLSLPLGNSAGASRAFANAVRSSDGAYNLQSGLNGQLFDDRSSFYSLQAGHDSRSGSSGFGKLSTTTSFGRFDAGYGQGSDYQTVSLGASGSLVAHAGGINLGQPLGETFALVQVQGVSGARLSNFSNVETADNGYAILPYAQPYRTNWVNLDTRQLGADVELDNAVNQVVPRRGAAALVSFPTAVGRRVQFELVRSDGSRLPVGAAVEDETGKPLATVDPSGRALVLTEQDSGQLVVKWTDQTCRATFALPPKEAHRSFDRLKVQCR</sequence>
<dbReference type="Pfam" id="PF13954">
    <property type="entry name" value="PapC_N"/>
    <property type="match status" value="1"/>
</dbReference>
<dbReference type="PANTHER" id="PTHR30451">
    <property type="entry name" value="OUTER MEMBRANE USHER PROTEIN"/>
    <property type="match status" value="1"/>
</dbReference>
<feature type="chain" id="PRO_5040853894" evidence="11">
    <location>
        <begin position="20"/>
        <end position="827"/>
    </location>
</feature>
<dbReference type="EMBL" id="JRMB01000001">
    <property type="protein sequence ID" value="KGF66585.1"/>
    <property type="molecule type" value="Genomic_DNA"/>
</dbReference>
<dbReference type="InterPro" id="IPR025885">
    <property type="entry name" value="PapC_N"/>
</dbReference>
<dbReference type="GO" id="GO:0009297">
    <property type="term" value="P:pilus assembly"/>
    <property type="evidence" value="ECO:0007669"/>
    <property type="project" value="InterPro"/>
</dbReference>
<dbReference type="GO" id="GO:0009279">
    <property type="term" value="C:cell outer membrane"/>
    <property type="evidence" value="ECO:0007669"/>
    <property type="project" value="UniProtKB-SubCell"/>
</dbReference>
<dbReference type="AlphaFoldDB" id="A0A9X0JL36"/>
<dbReference type="Pfam" id="PF00577">
    <property type="entry name" value="Usher"/>
    <property type="match status" value="1"/>
</dbReference>
<evidence type="ECO:0000259" key="12">
    <source>
        <dbReference type="Pfam" id="PF13953"/>
    </source>
</evidence>
<evidence type="ECO:0000256" key="8">
    <source>
        <dbReference type="ARBA" id="ARBA00023136"/>
    </source>
</evidence>
<organism evidence="14 15">
    <name type="scientific">Pseudomonas lutea</name>
    <dbReference type="NCBI Taxonomy" id="243924"/>
    <lineage>
        <taxon>Bacteria</taxon>
        <taxon>Pseudomonadati</taxon>
        <taxon>Pseudomonadota</taxon>
        <taxon>Gammaproteobacteria</taxon>
        <taxon>Pseudomonadales</taxon>
        <taxon>Pseudomonadaceae</taxon>
        <taxon>Pseudomonas</taxon>
    </lineage>
</organism>
<dbReference type="Gene3D" id="3.10.20.410">
    <property type="match status" value="1"/>
</dbReference>
<evidence type="ECO:0000256" key="1">
    <source>
        <dbReference type="ARBA" id="ARBA00004571"/>
    </source>
</evidence>
<keyword evidence="6 10" id="KW-0812">Transmembrane</keyword>
<keyword evidence="5 10" id="KW-1029">Fimbrium biogenesis</keyword>
<feature type="domain" description="PapC-like C-terminal" evidence="12">
    <location>
        <begin position="751"/>
        <end position="812"/>
    </location>
</feature>
<evidence type="ECO:0000256" key="5">
    <source>
        <dbReference type="ARBA" id="ARBA00022558"/>
    </source>
</evidence>
<evidence type="ECO:0000256" key="4">
    <source>
        <dbReference type="ARBA" id="ARBA00022452"/>
    </source>
</evidence>
<comment type="subcellular location">
    <subcellularLocation>
        <location evidence="1 10">Cell outer membrane</location>
        <topology evidence="1 10">Multi-pass membrane protein</topology>
    </subcellularLocation>
</comment>
<evidence type="ECO:0000256" key="3">
    <source>
        <dbReference type="ARBA" id="ARBA00022448"/>
    </source>
</evidence>
<dbReference type="Pfam" id="PF13953">
    <property type="entry name" value="PapC_C"/>
    <property type="match status" value="1"/>
</dbReference>
<dbReference type="InterPro" id="IPR042186">
    <property type="entry name" value="FimD_plug_dom"/>
</dbReference>
<dbReference type="InterPro" id="IPR043142">
    <property type="entry name" value="PapC-like_C_sf"/>
</dbReference>
<dbReference type="Proteomes" id="UP000029719">
    <property type="component" value="Unassembled WGS sequence"/>
</dbReference>
<dbReference type="Gene3D" id="2.60.40.2610">
    <property type="entry name" value="Outer membrane usher protein FimD, plug domain"/>
    <property type="match status" value="1"/>
</dbReference>
<feature type="signal peptide" evidence="11">
    <location>
        <begin position="1"/>
        <end position="19"/>
    </location>
</feature>
<dbReference type="Gene3D" id="2.60.40.2070">
    <property type="match status" value="1"/>
</dbReference>
<name>A0A9X0JL36_9PSED</name>
<dbReference type="Gene3D" id="2.60.40.3110">
    <property type="match status" value="1"/>
</dbReference>
<evidence type="ECO:0000259" key="13">
    <source>
        <dbReference type="Pfam" id="PF13954"/>
    </source>
</evidence>
<evidence type="ECO:0000256" key="10">
    <source>
        <dbReference type="RuleBase" id="RU003884"/>
    </source>
</evidence>
<dbReference type="PANTHER" id="PTHR30451:SF21">
    <property type="entry name" value="FIMBRIAL USHER DOMAIN-CONTAINING PROTEIN YDET-RELATED"/>
    <property type="match status" value="1"/>
</dbReference>
<accession>A0A9X0JL36</accession>
<dbReference type="InterPro" id="IPR037224">
    <property type="entry name" value="PapC_N_sf"/>
</dbReference>
<comment type="caution">
    <text evidence="14">The sequence shown here is derived from an EMBL/GenBank/DDBJ whole genome shotgun (WGS) entry which is preliminary data.</text>
</comment>
<evidence type="ECO:0000313" key="15">
    <source>
        <dbReference type="Proteomes" id="UP000029719"/>
    </source>
</evidence>
<feature type="domain" description="PapC N-terminal" evidence="13">
    <location>
        <begin position="31"/>
        <end position="173"/>
    </location>
</feature>
<dbReference type="InterPro" id="IPR000015">
    <property type="entry name" value="Fimb_usher"/>
</dbReference>
<evidence type="ECO:0000313" key="14">
    <source>
        <dbReference type="EMBL" id="KGF66585.1"/>
    </source>
</evidence>
<dbReference type="FunFam" id="2.60.40.3110:FF:000001">
    <property type="entry name" value="Putative fimbrial outer membrane usher"/>
    <property type="match status" value="1"/>
</dbReference>
<keyword evidence="7 11" id="KW-0732">Signal</keyword>
<evidence type="ECO:0000256" key="11">
    <source>
        <dbReference type="SAM" id="SignalP"/>
    </source>
</evidence>
<dbReference type="GO" id="GO:0015473">
    <property type="term" value="F:fimbrial usher porin activity"/>
    <property type="evidence" value="ECO:0007669"/>
    <property type="project" value="InterPro"/>
</dbReference>
<keyword evidence="4" id="KW-1134">Transmembrane beta strand</keyword>
<dbReference type="PROSITE" id="PS01151">
    <property type="entry name" value="FIMBRIAL_USHER"/>
    <property type="match status" value="1"/>
</dbReference>
<dbReference type="SUPFAM" id="SSF141729">
    <property type="entry name" value="FimD N-terminal domain-like"/>
    <property type="match status" value="1"/>
</dbReference>
<gene>
    <name evidence="14" type="ORF">LT42_12080</name>
</gene>
<reference evidence="14 15" key="1">
    <citation type="submission" date="2014-09" db="EMBL/GenBank/DDBJ databases">
        <title>Genome sequence of Pseudomonas lutea strain DSM 17257T.</title>
        <authorList>
            <person name="Kwak Y."/>
            <person name="Shin J.-H."/>
        </authorList>
    </citation>
    <scope>NUCLEOTIDE SEQUENCE [LARGE SCALE GENOMIC DNA]</scope>
    <source>
        <strain evidence="14 15">DSM 17257</strain>
    </source>
</reference>
<evidence type="ECO:0000256" key="2">
    <source>
        <dbReference type="ARBA" id="ARBA00008064"/>
    </source>
</evidence>
<dbReference type="InterPro" id="IPR018030">
    <property type="entry name" value="Fimbrial_membr_usher_CS"/>
</dbReference>
<evidence type="ECO:0000256" key="6">
    <source>
        <dbReference type="ARBA" id="ARBA00022692"/>
    </source>
</evidence>
<proteinExistence type="inferred from homology"/>
<comment type="similarity">
    <text evidence="2 10">Belongs to the fimbrial export usher family.</text>
</comment>
<keyword evidence="8 10" id="KW-0472">Membrane</keyword>
<evidence type="ECO:0000256" key="9">
    <source>
        <dbReference type="ARBA" id="ARBA00023237"/>
    </source>
</evidence>